<dbReference type="Gene3D" id="3.40.250.10">
    <property type="entry name" value="Rhodanese-like domain"/>
    <property type="match status" value="1"/>
</dbReference>
<name>A0A381V811_9ZZZZ</name>
<dbReference type="CDD" id="cd00158">
    <property type="entry name" value="RHOD"/>
    <property type="match status" value="1"/>
</dbReference>
<evidence type="ECO:0000259" key="1">
    <source>
        <dbReference type="PROSITE" id="PS50206"/>
    </source>
</evidence>
<dbReference type="AlphaFoldDB" id="A0A381V811"/>
<organism evidence="2">
    <name type="scientific">marine metagenome</name>
    <dbReference type="NCBI Taxonomy" id="408172"/>
    <lineage>
        <taxon>unclassified sequences</taxon>
        <taxon>metagenomes</taxon>
        <taxon>ecological metagenomes</taxon>
    </lineage>
</organism>
<feature type="non-terminal residue" evidence="2">
    <location>
        <position position="1"/>
    </location>
</feature>
<accession>A0A381V811</accession>
<dbReference type="SUPFAM" id="SSF52821">
    <property type="entry name" value="Rhodanese/Cell cycle control phosphatase"/>
    <property type="match status" value="1"/>
</dbReference>
<protein>
    <recommendedName>
        <fullName evidence="1">Rhodanese domain-containing protein</fullName>
    </recommendedName>
</protein>
<dbReference type="PROSITE" id="PS50206">
    <property type="entry name" value="RHODANESE_3"/>
    <property type="match status" value="1"/>
</dbReference>
<dbReference type="SMART" id="SM00450">
    <property type="entry name" value="RHOD"/>
    <property type="match status" value="1"/>
</dbReference>
<evidence type="ECO:0000313" key="2">
    <source>
        <dbReference type="EMBL" id="SVA36304.1"/>
    </source>
</evidence>
<dbReference type="EMBL" id="UINC01008058">
    <property type="protein sequence ID" value="SVA36304.1"/>
    <property type="molecule type" value="Genomic_DNA"/>
</dbReference>
<dbReference type="Pfam" id="PF00581">
    <property type="entry name" value="Rhodanese"/>
    <property type="match status" value="1"/>
</dbReference>
<gene>
    <name evidence="2" type="ORF">METZ01_LOCUS89158</name>
</gene>
<proteinExistence type="predicted"/>
<reference evidence="2" key="1">
    <citation type="submission" date="2018-05" db="EMBL/GenBank/DDBJ databases">
        <authorList>
            <person name="Lanie J.A."/>
            <person name="Ng W.-L."/>
            <person name="Kazmierczak K.M."/>
            <person name="Andrzejewski T.M."/>
            <person name="Davidsen T.M."/>
            <person name="Wayne K.J."/>
            <person name="Tettelin H."/>
            <person name="Glass J.I."/>
            <person name="Rusch D."/>
            <person name="Podicherti R."/>
            <person name="Tsui H.-C.T."/>
            <person name="Winkler M.E."/>
        </authorList>
    </citation>
    <scope>NUCLEOTIDE SEQUENCE</scope>
</reference>
<feature type="domain" description="Rhodanese" evidence="1">
    <location>
        <begin position="132"/>
        <end position="247"/>
    </location>
</feature>
<sequence length="248" mass="26922">VSRRYIGCDFLGLYFAYRGIGYYLTHHPQGGFNMTIGRRIIGAILVMAVSLPVLAGDPVGITPDLMSVTVMHNGAATDIVRNQDNANTVNPAFAKTSRKCPPFCIQPSSLAPGVETIGEREIIAYAKQMSDGDDSIVVVDSRTPNWVAKGTIPSAINVPWTTLNPAKGATPIDIAEILQNVFNVSESEGLFDFTNAKTAVMFCNGMWCGQSPNNIKNLLKVGYPAHKIKWYRGGMQDWEILGLSTAKP</sequence>
<dbReference type="InterPro" id="IPR036873">
    <property type="entry name" value="Rhodanese-like_dom_sf"/>
</dbReference>
<dbReference type="InterPro" id="IPR001763">
    <property type="entry name" value="Rhodanese-like_dom"/>
</dbReference>